<sequence length="372" mass="41982">MPGLVPASRCEQRRRHLCPLRSAFRPLHRTHTRRPLSAPHATPTHPHGVRRTLLQHQLPRNARQSPRQRPPHIASTPAIDPHDPPHPCLSQHSRATLSVVHHTMCPTTRDTHYAGCSIHMPHAQCCSTPLPSAHRHTPPTDVLRVLCPLPCHPCTQRARPTARRVPLGIHRVPCTPRARIVLPATRLPPTHFPLPTALALRFLLYAACRHRRRPRCPPHTSTPSNTRRPRARTLQAPLPVSRSPHAARRRTPAATATRYSLPAGRRDRRFLLHARHSLPAARHSLPAARHSPPPARRLPVAARFPYTANTVHAHAVRRTPKLQLLEDRWPPHDAFVPTCCTRRPHRANLARPRHTSPAAPCTLSAKRWPRRA</sequence>
<name>A0AAD6UQP8_9AGAR</name>
<feature type="region of interest" description="Disordered" evidence="1">
    <location>
        <begin position="213"/>
        <end position="259"/>
    </location>
</feature>
<reference evidence="2" key="1">
    <citation type="submission" date="2023-03" db="EMBL/GenBank/DDBJ databases">
        <title>Massive genome expansion in bonnet fungi (Mycena s.s.) driven by repeated elements and novel gene families across ecological guilds.</title>
        <authorList>
            <consortium name="Lawrence Berkeley National Laboratory"/>
            <person name="Harder C.B."/>
            <person name="Miyauchi S."/>
            <person name="Viragh M."/>
            <person name="Kuo A."/>
            <person name="Thoen E."/>
            <person name="Andreopoulos B."/>
            <person name="Lu D."/>
            <person name="Skrede I."/>
            <person name="Drula E."/>
            <person name="Henrissat B."/>
            <person name="Morin E."/>
            <person name="Kohler A."/>
            <person name="Barry K."/>
            <person name="LaButti K."/>
            <person name="Morin E."/>
            <person name="Salamov A."/>
            <person name="Lipzen A."/>
            <person name="Mereny Z."/>
            <person name="Hegedus B."/>
            <person name="Baldrian P."/>
            <person name="Stursova M."/>
            <person name="Weitz H."/>
            <person name="Taylor A."/>
            <person name="Grigoriev I.V."/>
            <person name="Nagy L.G."/>
            <person name="Martin F."/>
            <person name="Kauserud H."/>
        </authorList>
    </citation>
    <scope>NUCLEOTIDE SEQUENCE</scope>
    <source>
        <strain evidence="2">9144</strain>
    </source>
</reference>
<keyword evidence="3" id="KW-1185">Reference proteome</keyword>
<gene>
    <name evidence="2" type="ORF">GGX14DRAFT_577950</name>
</gene>
<protein>
    <submittedName>
        <fullName evidence="2">Uncharacterized protein</fullName>
    </submittedName>
</protein>
<proteinExistence type="predicted"/>
<evidence type="ECO:0000313" key="3">
    <source>
        <dbReference type="Proteomes" id="UP001219525"/>
    </source>
</evidence>
<accession>A0AAD6UQP8</accession>
<dbReference type="EMBL" id="JARJCW010000117">
    <property type="protein sequence ID" value="KAJ7192647.1"/>
    <property type="molecule type" value="Genomic_DNA"/>
</dbReference>
<dbReference type="Proteomes" id="UP001219525">
    <property type="component" value="Unassembled WGS sequence"/>
</dbReference>
<dbReference type="AlphaFoldDB" id="A0AAD6UQP8"/>
<evidence type="ECO:0000313" key="2">
    <source>
        <dbReference type="EMBL" id="KAJ7192647.1"/>
    </source>
</evidence>
<feature type="region of interest" description="Disordered" evidence="1">
    <location>
        <begin position="348"/>
        <end position="372"/>
    </location>
</feature>
<organism evidence="2 3">
    <name type="scientific">Mycena pura</name>
    <dbReference type="NCBI Taxonomy" id="153505"/>
    <lineage>
        <taxon>Eukaryota</taxon>
        <taxon>Fungi</taxon>
        <taxon>Dikarya</taxon>
        <taxon>Basidiomycota</taxon>
        <taxon>Agaricomycotina</taxon>
        <taxon>Agaricomycetes</taxon>
        <taxon>Agaricomycetidae</taxon>
        <taxon>Agaricales</taxon>
        <taxon>Marasmiineae</taxon>
        <taxon>Mycenaceae</taxon>
        <taxon>Mycena</taxon>
    </lineage>
</organism>
<evidence type="ECO:0000256" key="1">
    <source>
        <dbReference type="SAM" id="MobiDB-lite"/>
    </source>
</evidence>
<comment type="caution">
    <text evidence="2">The sequence shown here is derived from an EMBL/GenBank/DDBJ whole genome shotgun (WGS) entry which is preliminary data.</text>
</comment>
<feature type="region of interest" description="Disordered" evidence="1">
    <location>
        <begin position="22"/>
        <end position="91"/>
    </location>
</feature>